<organism evidence="5 6">
    <name type="scientific">Candidatus Enterococcus courvalinii</name>
    <dbReference type="NCBI Taxonomy" id="2815329"/>
    <lineage>
        <taxon>Bacteria</taxon>
        <taxon>Bacillati</taxon>
        <taxon>Bacillota</taxon>
        <taxon>Bacilli</taxon>
        <taxon>Lactobacillales</taxon>
        <taxon>Enterococcaceae</taxon>
        <taxon>Enterococcus</taxon>
    </lineage>
</organism>
<dbReference type="RefSeq" id="WP_206898685.1">
    <property type="nucleotide sequence ID" value="NZ_JAFLWI010000007.1"/>
</dbReference>
<dbReference type="Gene3D" id="1.10.10.10">
    <property type="entry name" value="Winged helix-like DNA-binding domain superfamily/Winged helix DNA-binding domain"/>
    <property type="match status" value="1"/>
</dbReference>
<keyword evidence="6" id="KW-1185">Reference proteome</keyword>
<comment type="caution">
    <text evidence="5">The sequence shown here is derived from an EMBL/GenBank/DDBJ whole genome shotgun (WGS) entry which is preliminary data.</text>
</comment>
<reference evidence="5 6" key="1">
    <citation type="submission" date="2021-03" db="EMBL/GenBank/DDBJ databases">
        <title>Enterococcal diversity collection.</title>
        <authorList>
            <person name="Gilmore M.S."/>
            <person name="Schwartzman J."/>
            <person name="Van Tyne D."/>
            <person name="Martin M."/>
            <person name="Earl A.M."/>
            <person name="Manson A.L."/>
            <person name="Straub T."/>
            <person name="Salamzade R."/>
            <person name="Saavedra J."/>
            <person name="Lebreton F."/>
            <person name="Prichula J."/>
            <person name="Schaufler K."/>
            <person name="Gaca A."/>
            <person name="Sgardioli B."/>
            <person name="Wagenaar J."/>
            <person name="Strong T."/>
        </authorList>
    </citation>
    <scope>NUCLEOTIDE SEQUENCE [LARGE SCALE GENOMIC DNA]</scope>
    <source>
        <strain evidence="5 6">MSG2901</strain>
    </source>
</reference>
<dbReference type="EMBL" id="JAFLWI010000007">
    <property type="protein sequence ID" value="MBO0481921.1"/>
    <property type="molecule type" value="Genomic_DNA"/>
</dbReference>
<dbReference type="PANTHER" id="PTHR33164">
    <property type="entry name" value="TRANSCRIPTIONAL REGULATOR, MARR FAMILY"/>
    <property type="match status" value="1"/>
</dbReference>
<sequence length="142" mass="16157">MDTGYLLMNISKQLKYNLNQALNTKGITVQQWAVIQQLFLKNEQTAVLLSETLDMDKPTISGIIKRLEKKGFIIKTANPSDLRSHLISLTDTGHEILAECQALSEQILANYLTILSTKEQETLNVLLTKINQENNRIEKRNM</sequence>
<dbReference type="Proteomes" id="UP000664832">
    <property type="component" value="Unassembled WGS sequence"/>
</dbReference>
<accession>A0ABS3I2C4</accession>
<dbReference type="SUPFAM" id="SSF46785">
    <property type="entry name" value="Winged helix' DNA-binding domain"/>
    <property type="match status" value="1"/>
</dbReference>
<dbReference type="Pfam" id="PF01047">
    <property type="entry name" value="MarR"/>
    <property type="match status" value="1"/>
</dbReference>
<feature type="domain" description="HTH marR-type" evidence="4">
    <location>
        <begin position="1"/>
        <end position="132"/>
    </location>
</feature>
<name>A0ABS3I2C4_9ENTE</name>
<dbReference type="InterPro" id="IPR036388">
    <property type="entry name" value="WH-like_DNA-bd_sf"/>
</dbReference>
<proteinExistence type="predicted"/>
<evidence type="ECO:0000256" key="3">
    <source>
        <dbReference type="ARBA" id="ARBA00023163"/>
    </source>
</evidence>
<dbReference type="PRINTS" id="PR00598">
    <property type="entry name" value="HTHMARR"/>
</dbReference>
<dbReference type="InterPro" id="IPR039422">
    <property type="entry name" value="MarR/SlyA-like"/>
</dbReference>
<keyword evidence="2" id="KW-0238">DNA-binding</keyword>
<evidence type="ECO:0000313" key="5">
    <source>
        <dbReference type="EMBL" id="MBO0481921.1"/>
    </source>
</evidence>
<keyword evidence="3" id="KW-0804">Transcription</keyword>
<evidence type="ECO:0000256" key="1">
    <source>
        <dbReference type="ARBA" id="ARBA00023015"/>
    </source>
</evidence>
<evidence type="ECO:0000313" key="6">
    <source>
        <dbReference type="Proteomes" id="UP000664832"/>
    </source>
</evidence>
<dbReference type="PROSITE" id="PS50995">
    <property type="entry name" value="HTH_MARR_2"/>
    <property type="match status" value="1"/>
</dbReference>
<dbReference type="SMART" id="SM00347">
    <property type="entry name" value="HTH_MARR"/>
    <property type="match status" value="1"/>
</dbReference>
<keyword evidence="1" id="KW-0805">Transcription regulation</keyword>
<evidence type="ECO:0000256" key="2">
    <source>
        <dbReference type="ARBA" id="ARBA00023125"/>
    </source>
</evidence>
<evidence type="ECO:0000259" key="4">
    <source>
        <dbReference type="PROSITE" id="PS50995"/>
    </source>
</evidence>
<dbReference type="InterPro" id="IPR000835">
    <property type="entry name" value="HTH_MarR-typ"/>
</dbReference>
<protein>
    <submittedName>
        <fullName evidence="5">Winged helix-turn-helix transcriptional regulator</fullName>
    </submittedName>
</protein>
<dbReference type="InterPro" id="IPR036390">
    <property type="entry name" value="WH_DNA-bd_sf"/>
</dbReference>
<gene>
    <name evidence="5" type="ORF">JZO71_06225</name>
</gene>
<dbReference type="PANTHER" id="PTHR33164:SF64">
    <property type="entry name" value="TRANSCRIPTIONAL REGULATOR SLYA"/>
    <property type="match status" value="1"/>
</dbReference>